<dbReference type="AlphaFoldDB" id="A0A0G4L9B0"/>
<name>A0A0G4L9B0_VERLO</name>
<dbReference type="PANTHER" id="PTHR43544">
    <property type="entry name" value="SHORT-CHAIN DEHYDROGENASE/REDUCTASE"/>
    <property type="match status" value="1"/>
</dbReference>
<comment type="similarity">
    <text evidence="1">Belongs to the short-chain dehydrogenases/reductases (SDR) family.</text>
</comment>
<evidence type="ECO:0000256" key="1">
    <source>
        <dbReference type="ARBA" id="ARBA00006484"/>
    </source>
</evidence>
<evidence type="ECO:0000313" key="5">
    <source>
        <dbReference type="Proteomes" id="UP000045706"/>
    </source>
</evidence>
<evidence type="ECO:0000313" key="4">
    <source>
        <dbReference type="EMBL" id="CRK18564.1"/>
    </source>
</evidence>
<organism evidence="4 5">
    <name type="scientific">Verticillium longisporum</name>
    <name type="common">Verticillium dahliae var. longisporum</name>
    <dbReference type="NCBI Taxonomy" id="100787"/>
    <lineage>
        <taxon>Eukaryota</taxon>
        <taxon>Fungi</taxon>
        <taxon>Dikarya</taxon>
        <taxon>Ascomycota</taxon>
        <taxon>Pezizomycotina</taxon>
        <taxon>Sordariomycetes</taxon>
        <taxon>Hypocreomycetidae</taxon>
        <taxon>Glomerellales</taxon>
        <taxon>Plectosphaerellaceae</taxon>
        <taxon>Verticillium</taxon>
    </lineage>
</organism>
<gene>
    <name evidence="4" type="ORF">BN1723_011616</name>
</gene>
<dbReference type="InterPro" id="IPR002347">
    <property type="entry name" value="SDR_fam"/>
</dbReference>
<evidence type="ECO:0000256" key="2">
    <source>
        <dbReference type="ARBA" id="ARBA00022857"/>
    </source>
</evidence>
<dbReference type="PRINTS" id="PR00081">
    <property type="entry name" value="GDHRDH"/>
</dbReference>
<accession>A0A0G4L9B0</accession>
<dbReference type="EMBL" id="CVQI01009113">
    <property type="protein sequence ID" value="CRK18564.1"/>
    <property type="molecule type" value="Genomic_DNA"/>
</dbReference>
<evidence type="ECO:0000256" key="3">
    <source>
        <dbReference type="ARBA" id="ARBA00023002"/>
    </source>
</evidence>
<dbReference type="Proteomes" id="UP000045706">
    <property type="component" value="Unassembled WGS sequence"/>
</dbReference>
<dbReference type="SUPFAM" id="SSF51735">
    <property type="entry name" value="NAD(P)-binding Rossmann-fold domains"/>
    <property type="match status" value="1"/>
</dbReference>
<dbReference type="PANTHER" id="PTHR43544:SF7">
    <property type="entry name" value="NADB-LER2"/>
    <property type="match status" value="1"/>
</dbReference>
<protein>
    <recommendedName>
        <fullName evidence="6">Ketoreductase (KR) domain-containing protein</fullName>
    </recommendedName>
</protein>
<reference evidence="5" key="1">
    <citation type="submission" date="2015-05" db="EMBL/GenBank/DDBJ databases">
        <authorList>
            <person name="Fogelqvist Johan"/>
        </authorList>
    </citation>
    <scope>NUCLEOTIDE SEQUENCE [LARGE SCALE GENOMIC DNA]</scope>
</reference>
<dbReference type="GO" id="GO:0005737">
    <property type="term" value="C:cytoplasm"/>
    <property type="evidence" value="ECO:0007669"/>
    <property type="project" value="TreeGrafter"/>
</dbReference>
<dbReference type="Pfam" id="PF00106">
    <property type="entry name" value="adh_short"/>
    <property type="match status" value="1"/>
</dbReference>
<dbReference type="Gene3D" id="3.40.50.720">
    <property type="entry name" value="NAD(P)-binding Rossmann-like Domain"/>
    <property type="match status" value="1"/>
</dbReference>
<dbReference type="GO" id="GO:0016491">
    <property type="term" value="F:oxidoreductase activity"/>
    <property type="evidence" value="ECO:0007669"/>
    <property type="project" value="UniProtKB-KW"/>
</dbReference>
<evidence type="ECO:0008006" key="6">
    <source>
        <dbReference type="Google" id="ProtNLM"/>
    </source>
</evidence>
<proteinExistence type="inferred from homology"/>
<keyword evidence="2" id="KW-0521">NADP</keyword>
<dbReference type="InterPro" id="IPR051468">
    <property type="entry name" value="Fungal_SecMetab_SDRs"/>
</dbReference>
<sequence>METIGRSRRCIDWRKSSRTSITGHPLISTMSTTYLVTGTTRGIGHAIVRALLVRPSTTVIAGVRDSAHAAAQALTSLPRDDSSRLIVLALDAADLAAPFQAVAKLQSEHGIDVVDVVIANAAAGESGNTILQTDLESVGHHVAINTTAPLALLQATAPLLRKSANPKFIGIGSELGSVAKIEGMAASPWPRTTSPYGLTKAALNWVVRTAHFEEPWLTAVVVTPGLVKTDMAAFAVKDSGIGLDALGAITTEESAEGVLKAVDRASRDGPGFLKYDGGEVPW</sequence>
<dbReference type="InterPro" id="IPR036291">
    <property type="entry name" value="NAD(P)-bd_dom_sf"/>
</dbReference>
<keyword evidence="3" id="KW-0560">Oxidoreductase</keyword>